<feature type="region of interest" description="Disordered" evidence="3">
    <location>
        <begin position="773"/>
        <end position="799"/>
    </location>
</feature>
<sequence>MIKCLHLLPNINQLLQSQTKEALDNALALIGSNLEILGLFLKPVIPGLQLAVEKYPGKHLHRIISQLSFIHQMYDIAVHHALLSEDLFVNDGSFYYRRLVLKILEGFMQQTNEKQKEYVKKIISNVYKDEAYIGYLIEAHEFEMVKLLLVNLLKEAQEDNAFTEMPNQDHVFIDLLIRLAREEDLLEPIYNIIIDLYHSLDIRGDIGASLIYAIIDALMYKNNKFEVIELIQRLKQTNIYLCFDACLYLSENNCGVTFNVTGDKAELINTILDRSFRKKVYLNFLVKNNTTDFNTLQTIVKPLSSRNTSNFIAICYANAIMNLGSTNDSFYRMNIDMFSHAKNWSKFISTACLGMIHTGNTDPYEILSNLFPGDNNMKNGGSLLALGLINAGECKEEDISFLLNFIENKTSPNELIHGACLGLGLVCIGIMGNDNNEDIISNLKEALLLKLNSCDTIEAEGAAYALGMMHLGYPTTNIMDDLLGVAKSTSHVRLARCIGVSLALALGNTRHVHLGFINSMLLDKDEVIRYGGIYCLGSAYAGTGNINILGRLLSSLGDGSPDNRRAAVLSIGLVCCNDVDMLYQVLYPLAQNHCPLVRGAVALCLGFFMAGTGDIQSLDLIEVLLYDSSSLVKQSACIGAGFILMQCNPLLVPNYVRVVERLNKLIIERSEDASYKFGTLLGRSIVEASGRNIIFSVKNMFGKVTSDRICGYILFTQYWYWYPMFSFLSMLTLPTAYFCFDESLEENFEKQIYDEGSRKQWAYHPVKMPETKKSRRFRKRSKETAVPQEKVKKEGNDDEVGYTIGSSERITLLQGRKLGLKNYAIKFDKKEFDTNLSINDSNK</sequence>
<evidence type="ECO:0000313" key="6">
    <source>
        <dbReference type="Proteomes" id="UP001516464"/>
    </source>
</evidence>
<keyword evidence="4" id="KW-0472">Membrane</keyword>
<dbReference type="PANTHER" id="PTHR10943">
    <property type="entry name" value="26S PROTEASOME NON-ATPASE REGULATORY SUBUNIT"/>
    <property type="match status" value="1"/>
</dbReference>
<dbReference type="Proteomes" id="UP001516464">
    <property type="component" value="Unassembled WGS sequence"/>
</dbReference>
<dbReference type="SUPFAM" id="SSF48371">
    <property type="entry name" value="ARM repeat"/>
    <property type="match status" value="1"/>
</dbReference>
<dbReference type="EMBL" id="SBIQ01000172">
    <property type="protein sequence ID" value="KAF7682837.1"/>
    <property type="molecule type" value="Genomic_DNA"/>
</dbReference>
<accession>A0ABQ7HXD9</accession>
<proteinExistence type="predicted"/>
<evidence type="ECO:0000256" key="2">
    <source>
        <dbReference type="ARBA" id="ARBA00022942"/>
    </source>
</evidence>
<dbReference type="InterPro" id="IPR011989">
    <property type="entry name" value="ARM-like"/>
</dbReference>
<evidence type="ECO:0000256" key="3">
    <source>
        <dbReference type="SAM" id="MobiDB-lite"/>
    </source>
</evidence>
<dbReference type="Pfam" id="PF13646">
    <property type="entry name" value="HEAT_2"/>
    <property type="match status" value="1"/>
</dbReference>
<comment type="caution">
    <text evidence="5">The sequence shown here is derived from an EMBL/GenBank/DDBJ whole genome shotgun (WGS) entry which is preliminary data.</text>
</comment>
<reference evidence="5 6" key="1">
    <citation type="submission" date="2019-01" db="EMBL/GenBank/DDBJ databases">
        <title>Genomes sequencing and comparative genomics of infectious freshwater microsporidia, Cucumispora dikerogammari and Thelohania contejeani.</title>
        <authorList>
            <person name="Cormier A."/>
            <person name="Giraud I."/>
            <person name="Wattier R."/>
            <person name="Teixeira M."/>
            <person name="Grandjean F."/>
            <person name="Rigaud T."/>
            <person name="Cordaux R."/>
        </authorList>
    </citation>
    <scope>NUCLEOTIDE SEQUENCE [LARGE SCALE GENOMIC DNA]</scope>
    <source>
        <strain evidence="5">T1</strain>
        <tissue evidence="5">Spores</tissue>
    </source>
</reference>
<protein>
    <submittedName>
        <fullName evidence="5">26S proteasome regulatory subunit RPN2</fullName>
    </submittedName>
</protein>
<dbReference type="GO" id="GO:0000502">
    <property type="term" value="C:proteasome complex"/>
    <property type="evidence" value="ECO:0007669"/>
    <property type="project" value="UniProtKB-KW"/>
</dbReference>
<keyword evidence="6" id="KW-1185">Reference proteome</keyword>
<keyword evidence="4" id="KW-0812">Transmembrane</keyword>
<dbReference type="Gene3D" id="1.25.10.10">
    <property type="entry name" value="Leucine-rich Repeat Variant"/>
    <property type="match status" value="1"/>
</dbReference>
<feature type="transmembrane region" description="Helical" evidence="4">
    <location>
        <begin position="719"/>
        <end position="740"/>
    </location>
</feature>
<evidence type="ECO:0000256" key="4">
    <source>
        <dbReference type="SAM" id="Phobius"/>
    </source>
</evidence>
<gene>
    <name evidence="5" type="primary">RPN2</name>
    <name evidence="5" type="ORF">TCON_1948</name>
</gene>
<keyword evidence="1" id="KW-0677">Repeat</keyword>
<keyword evidence="4" id="KW-1133">Transmembrane helix</keyword>
<name>A0ABQ7HXD9_9MICR</name>
<dbReference type="PANTHER" id="PTHR10943:SF2">
    <property type="entry name" value="26S PROTEASOME NON-ATPASE REGULATORY SUBUNIT 1"/>
    <property type="match status" value="1"/>
</dbReference>
<dbReference type="InterPro" id="IPR016024">
    <property type="entry name" value="ARM-type_fold"/>
</dbReference>
<keyword evidence="2 5" id="KW-0647">Proteasome</keyword>
<evidence type="ECO:0000256" key="1">
    <source>
        <dbReference type="ARBA" id="ARBA00022737"/>
    </source>
</evidence>
<evidence type="ECO:0000313" key="5">
    <source>
        <dbReference type="EMBL" id="KAF7682837.1"/>
    </source>
</evidence>
<organism evidence="5 6">
    <name type="scientific">Astathelohania contejeani</name>
    <dbReference type="NCBI Taxonomy" id="164912"/>
    <lineage>
        <taxon>Eukaryota</taxon>
        <taxon>Fungi</taxon>
        <taxon>Fungi incertae sedis</taxon>
        <taxon>Microsporidia</taxon>
        <taxon>Astathelohaniidae</taxon>
        <taxon>Astathelohania</taxon>
    </lineage>
</organism>